<comment type="caution">
    <text evidence="1">The sequence shown here is derived from an EMBL/GenBank/DDBJ whole genome shotgun (WGS) entry which is preliminary data.</text>
</comment>
<evidence type="ECO:0000313" key="2">
    <source>
        <dbReference type="Proteomes" id="UP000004625"/>
    </source>
</evidence>
<protein>
    <submittedName>
        <fullName evidence="1">Uncharacterized protein</fullName>
    </submittedName>
</protein>
<dbReference type="EMBL" id="AGEY01000162">
    <property type="protein sequence ID" value="EHL96932.1"/>
    <property type="molecule type" value="Genomic_DNA"/>
</dbReference>
<sequence>MKHDYIYFCHDNQGNNVPLATGSTSDLQLVLWLNQQEKETIIPKKWASKELFVRVNEENFIVKNRS</sequence>
<dbReference type="RefSeq" id="WP_008213893.1">
    <property type="nucleotide sequence ID" value="NZ_JH415043.1"/>
</dbReference>
<accession>G9ZR12</accession>
<keyword evidence="2" id="KW-1185">Reference proteome</keyword>
<dbReference type="AlphaFoldDB" id="G9ZR12"/>
<evidence type="ECO:0000313" key="1">
    <source>
        <dbReference type="EMBL" id="EHL96932.1"/>
    </source>
</evidence>
<dbReference type="HOGENOM" id="CLU_2825705_0_0_9"/>
<dbReference type="Proteomes" id="UP000004625">
    <property type="component" value="Unassembled WGS sequence"/>
</dbReference>
<reference evidence="1 2" key="1">
    <citation type="submission" date="2011-09" db="EMBL/GenBank/DDBJ databases">
        <authorList>
            <person name="Weinstock G."/>
            <person name="Sodergren E."/>
            <person name="Clifton S."/>
            <person name="Fulton L."/>
            <person name="Fulton B."/>
            <person name="Courtney L."/>
            <person name="Fronick C."/>
            <person name="Harrison M."/>
            <person name="Strong C."/>
            <person name="Farmer C."/>
            <person name="Delahaunty K."/>
            <person name="Markovic C."/>
            <person name="Hall O."/>
            <person name="Minx P."/>
            <person name="Tomlinson C."/>
            <person name="Mitreva M."/>
            <person name="Hou S."/>
            <person name="Chen J."/>
            <person name="Wollam A."/>
            <person name="Pepin K.H."/>
            <person name="Johnson M."/>
            <person name="Bhonagiri V."/>
            <person name="Zhang X."/>
            <person name="Suruliraj S."/>
            <person name="Warren W."/>
            <person name="Chinwalla A."/>
            <person name="Mardis E.R."/>
            <person name="Wilson R.K."/>
        </authorList>
    </citation>
    <scope>NUCLEOTIDE SEQUENCE [LARGE SCALE GENOMIC DNA]</scope>
    <source>
        <strain evidence="1 2">F0439</strain>
    </source>
</reference>
<dbReference type="PATRIC" id="fig|797515.3.peg.1965"/>
<proteinExistence type="predicted"/>
<organism evidence="1 2">
    <name type="scientific">Lentilactobacillus parafarraginis F0439</name>
    <dbReference type="NCBI Taxonomy" id="797515"/>
    <lineage>
        <taxon>Bacteria</taxon>
        <taxon>Bacillati</taxon>
        <taxon>Bacillota</taxon>
        <taxon>Bacilli</taxon>
        <taxon>Lactobacillales</taxon>
        <taxon>Lactobacillaceae</taxon>
        <taxon>Lentilactobacillus</taxon>
    </lineage>
</organism>
<gene>
    <name evidence="1" type="ORF">HMPREF9103_02170</name>
</gene>
<name>G9ZR12_9LACO</name>